<dbReference type="OrthoDB" id="193467at2759"/>
<evidence type="ECO:0000313" key="1">
    <source>
        <dbReference type="EMBL" id="KAJ5486705.1"/>
    </source>
</evidence>
<dbReference type="EMBL" id="JAPWDO010000001">
    <property type="protein sequence ID" value="KAJ5486705.1"/>
    <property type="molecule type" value="Genomic_DNA"/>
</dbReference>
<accession>A0A9X0BWG4</accession>
<evidence type="ECO:0000313" key="2">
    <source>
        <dbReference type="Proteomes" id="UP001147760"/>
    </source>
</evidence>
<keyword evidence="2" id="KW-1185">Reference proteome</keyword>
<dbReference type="AlphaFoldDB" id="A0A9X0BWG4"/>
<gene>
    <name evidence="1" type="ORF">N7530_001005</name>
</gene>
<evidence type="ECO:0008006" key="3">
    <source>
        <dbReference type="Google" id="ProtNLM"/>
    </source>
</evidence>
<reference evidence="1" key="2">
    <citation type="journal article" date="2023" name="IMA Fungus">
        <title>Comparative genomic study of the Penicillium genus elucidates a diverse pangenome and 15 lateral gene transfer events.</title>
        <authorList>
            <person name="Petersen C."/>
            <person name="Sorensen T."/>
            <person name="Nielsen M.R."/>
            <person name="Sondergaard T.E."/>
            <person name="Sorensen J.L."/>
            <person name="Fitzpatrick D.A."/>
            <person name="Frisvad J.C."/>
            <person name="Nielsen K.L."/>
        </authorList>
    </citation>
    <scope>NUCLEOTIDE SEQUENCE</scope>
    <source>
        <strain evidence="1">IBT 17660</strain>
    </source>
</reference>
<protein>
    <recommendedName>
        <fullName evidence="3">Tafazzin family protein</fullName>
    </recommendedName>
</protein>
<organism evidence="1 2">
    <name type="scientific">Penicillium desertorum</name>
    <dbReference type="NCBI Taxonomy" id="1303715"/>
    <lineage>
        <taxon>Eukaryota</taxon>
        <taxon>Fungi</taxon>
        <taxon>Dikarya</taxon>
        <taxon>Ascomycota</taxon>
        <taxon>Pezizomycotina</taxon>
        <taxon>Eurotiomycetes</taxon>
        <taxon>Eurotiomycetidae</taxon>
        <taxon>Eurotiales</taxon>
        <taxon>Aspergillaceae</taxon>
        <taxon>Penicillium</taxon>
    </lineage>
</organism>
<reference evidence="1" key="1">
    <citation type="submission" date="2022-12" db="EMBL/GenBank/DDBJ databases">
        <authorList>
            <person name="Petersen C."/>
        </authorList>
    </citation>
    <scope>NUCLEOTIDE SEQUENCE</scope>
    <source>
        <strain evidence="1">IBT 17660</strain>
    </source>
</reference>
<dbReference type="Proteomes" id="UP001147760">
    <property type="component" value="Unassembled WGS sequence"/>
</dbReference>
<comment type="caution">
    <text evidence="1">The sequence shown here is derived from an EMBL/GenBank/DDBJ whole genome shotgun (WGS) entry which is preliminary data.</text>
</comment>
<name>A0A9X0BWG4_9EURO</name>
<proteinExistence type="predicted"/>
<sequence>MDSSATAEAPSLPWRALSNTTMWGVAGLCRGFLSVFCHAECHGKEAFTELLDSRHDVSQRTRGLITVSNHISVYVPPTVSDRGNPYSKCEDG</sequence>